<dbReference type="AlphaFoldDB" id="A0A1H8NYW7"/>
<protein>
    <submittedName>
        <fullName evidence="1">Uncharacterized protein</fullName>
    </submittedName>
</protein>
<evidence type="ECO:0000313" key="1">
    <source>
        <dbReference type="EMBL" id="SEO34711.1"/>
    </source>
</evidence>
<dbReference type="Proteomes" id="UP000198761">
    <property type="component" value="Unassembled WGS sequence"/>
</dbReference>
<reference evidence="1 2" key="1">
    <citation type="submission" date="2016-10" db="EMBL/GenBank/DDBJ databases">
        <authorList>
            <person name="de Groot N.N."/>
        </authorList>
    </citation>
    <scope>NUCLEOTIDE SEQUENCE [LARGE SCALE GENOMIC DNA]</scope>
    <source>
        <strain evidence="1 2">DSM 3857</strain>
    </source>
</reference>
<sequence length="114" mass="12082">MSEPIAAFPQGGASGPARVLAEFREVRARLAGALIARDTMRQKGIAQVRRDLATQAYTRAVDQLVEALAQLDCLPISAADGARPALAVLEDLLATIAEAEAKLERLAACRSRQG</sequence>
<accession>A0A1H8NYW7</accession>
<keyword evidence="2" id="KW-1185">Reference proteome</keyword>
<organism evidence="1 2">
    <name type="scientific">Gemmobacter aquatilis</name>
    <dbReference type="NCBI Taxonomy" id="933059"/>
    <lineage>
        <taxon>Bacteria</taxon>
        <taxon>Pseudomonadati</taxon>
        <taxon>Pseudomonadota</taxon>
        <taxon>Alphaproteobacteria</taxon>
        <taxon>Rhodobacterales</taxon>
        <taxon>Paracoccaceae</taxon>
        <taxon>Gemmobacter</taxon>
    </lineage>
</organism>
<proteinExistence type="predicted"/>
<gene>
    <name evidence="1" type="ORF">SAMN04488103_1268</name>
</gene>
<dbReference type="EMBL" id="FOCE01000026">
    <property type="protein sequence ID" value="SEO34711.1"/>
    <property type="molecule type" value="Genomic_DNA"/>
</dbReference>
<name>A0A1H8NYW7_9RHOB</name>
<evidence type="ECO:0000313" key="2">
    <source>
        <dbReference type="Proteomes" id="UP000198761"/>
    </source>
</evidence>
<dbReference type="RefSeq" id="WP_091303853.1">
    <property type="nucleotide sequence ID" value="NZ_FOCE01000026.1"/>
</dbReference>
<dbReference type="STRING" id="933059.SAMN04488103_1268"/>